<evidence type="ECO:0000313" key="1">
    <source>
        <dbReference type="EMBL" id="JAD23017.1"/>
    </source>
</evidence>
<organism evidence="1">
    <name type="scientific">Arundo donax</name>
    <name type="common">Giant reed</name>
    <name type="synonym">Donax arundinaceus</name>
    <dbReference type="NCBI Taxonomy" id="35708"/>
    <lineage>
        <taxon>Eukaryota</taxon>
        <taxon>Viridiplantae</taxon>
        <taxon>Streptophyta</taxon>
        <taxon>Embryophyta</taxon>
        <taxon>Tracheophyta</taxon>
        <taxon>Spermatophyta</taxon>
        <taxon>Magnoliopsida</taxon>
        <taxon>Liliopsida</taxon>
        <taxon>Poales</taxon>
        <taxon>Poaceae</taxon>
        <taxon>PACMAD clade</taxon>
        <taxon>Arundinoideae</taxon>
        <taxon>Arundineae</taxon>
        <taxon>Arundo</taxon>
    </lineage>
</organism>
<name>A0A0A8YKA4_ARUDO</name>
<sequence>MEIYSYPIKSSGFGETAMPKLELLRLNRGFSLKEISGLPFLVSLKAIEIGGLSREAAEELPHQLSGSSVQIVYTQREDLIS</sequence>
<protein>
    <submittedName>
        <fullName evidence="1">Uncharacterized protein</fullName>
    </submittedName>
</protein>
<accession>A0A0A8YKA4</accession>
<dbReference type="EMBL" id="GBRH01274878">
    <property type="protein sequence ID" value="JAD23017.1"/>
    <property type="molecule type" value="Transcribed_RNA"/>
</dbReference>
<dbReference type="AlphaFoldDB" id="A0A0A8YKA4"/>
<reference evidence="1" key="2">
    <citation type="journal article" date="2015" name="Data Brief">
        <title>Shoot transcriptome of the giant reed, Arundo donax.</title>
        <authorList>
            <person name="Barrero R.A."/>
            <person name="Guerrero F.D."/>
            <person name="Moolhuijzen P."/>
            <person name="Goolsby J.A."/>
            <person name="Tidwell J."/>
            <person name="Bellgard S.E."/>
            <person name="Bellgard M.I."/>
        </authorList>
    </citation>
    <scope>NUCLEOTIDE SEQUENCE</scope>
    <source>
        <tissue evidence="1">Shoot tissue taken approximately 20 cm above the soil surface</tissue>
    </source>
</reference>
<reference evidence="1" key="1">
    <citation type="submission" date="2014-09" db="EMBL/GenBank/DDBJ databases">
        <authorList>
            <person name="Magalhaes I.L.F."/>
            <person name="Oliveira U."/>
            <person name="Santos F.R."/>
            <person name="Vidigal T.H.D.A."/>
            <person name="Brescovit A.D."/>
            <person name="Santos A.J."/>
        </authorList>
    </citation>
    <scope>NUCLEOTIDE SEQUENCE</scope>
    <source>
        <tissue evidence="1">Shoot tissue taken approximately 20 cm above the soil surface</tissue>
    </source>
</reference>
<proteinExistence type="predicted"/>